<proteinExistence type="predicted"/>
<sequence length="89" mass="10278">MEMHLYNALGLEKIRRRPWLDKKNNHVVFVYSVFLNPRGLQSANAFVRFTNDGVDGDGDGDVDERTAILDHFGLENARDHHKLEMPWLG</sequence>
<reference evidence="1" key="1">
    <citation type="submission" date="2018-01" db="EMBL/GenBank/DDBJ databases">
        <authorList>
            <person name="Mao J.F."/>
        </authorList>
    </citation>
    <scope>NUCLEOTIDE SEQUENCE</scope>
    <source>
        <strain evidence="1">Huo1</strain>
        <tissue evidence="1">Leaf</tissue>
    </source>
</reference>
<reference evidence="1" key="2">
    <citation type="submission" date="2020-08" db="EMBL/GenBank/DDBJ databases">
        <title>Plant Genome Project.</title>
        <authorList>
            <person name="Zhang R.-G."/>
        </authorList>
    </citation>
    <scope>NUCLEOTIDE SEQUENCE</scope>
    <source>
        <strain evidence="1">Huo1</strain>
        <tissue evidence="1">Leaf</tissue>
    </source>
</reference>
<name>A0A8X9ABD9_SALSN</name>
<protein>
    <submittedName>
        <fullName evidence="1">Uncharacterized protein</fullName>
    </submittedName>
</protein>
<dbReference type="AlphaFoldDB" id="A0A8X9ABD9"/>
<gene>
    <name evidence="1" type="ORF">SASPL_101629</name>
</gene>
<evidence type="ECO:0000313" key="2">
    <source>
        <dbReference type="Proteomes" id="UP000298416"/>
    </source>
</evidence>
<dbReference type="Proteomes" id="UP000298416">
    <property type="component" value="Unassembled WGS sequence"/>
</dbReference>
<organism evidence="1">
    <name type="scientific">Salvia splendens</name>
    <name type="common">Scarlet sage</name>
    <dbReference type="NCBI Taxonomy" id="180675"/>
    <lineage>
        <taxon>Eukaryota</taxon>
        <taxon>Viridiplantae</taxon>
        <taxon>Streptophyta</taxon>
        <taxon>Embryophyta</taxon>
        <taxon>Tracheophyta</taxon>
        <taxon>Spermatophyta</taxon>
        <taxon>Magnoliopsida</taxon>
        <taxon>eudicotyledons</taxon>
        <taxon>Gunneridae</taxon>
        <taxon>Pentapetalae</taxon>
        <taxon>asterids</taxon>
        <taxon>lamiids</taxon>
        <taxon>Lamiales</taxon>
        <taxon>Lamiaceae</taxon>
        <taxon>Nepetoideae</taxon>
        <taxon>Mentheae</taxon>
        <taxon>Salviinae</taxon>
        <taxon>Salvia</taxon>
        <taxon>Salvia subgen. Calosphace</taxon>
        <taxon>core Calosphace</taxon>
    </lineage>
</organism>
<accession>A0A8X9ABD9</accession>
<comment type="caution">
    <text evidence="1">The sequence shown here is derived from an EMBL/GenBank/DDBJ whole genome shotgun (WGS) entry which is preliminary data.</text>
</comment>
<keyword evidence="2" id="KW-1185">Reference proteome</keyword>
<dbReference type="EMBL" id="PNBA02000001">
    <property type="protein sequence ID" value="KAG6436727.1"/>
    <property type="molecule type" value="Genomic_DNA"/>
</dbReference>
<evidence type="ECO:0000313" key="1">
    <source>
        <dbReference type="EMBL" id="KAG6436727.1"/>
    </source>
</evidence>